<reference evidence="4" key="1">
    <citation type="submission" date="2010-06" db="EMBL/GenBank/DDBJ databases">
        <authorList>
            <person name="Jiang H."/>
            <person name="Abraham K."/>
            <person name="Ali S."/>
            <person name="Alsbrooks S.L."/>
            <person name="Anim B.N."/>
            <person name="Anosike U.S."/>
            <person name="Attaway T."/>
            <person name="Bandaranaike D.P."/>
            <person name="Battles P.K."/>
            <person name="Bell S.N."/>
            <person name="Bell A.V."/>
            <person name="Beltran B."/>
            <person name="Bickham C."/>
            <person name="Bustamante Y."/>
            <person name="Caleb T."/>
            <person name="Canada A."/>
            <person name="Cardenas V."/>
            <person name="Carter K."/>
            <person name="Chacko J."/>
            <person name="Chandrabose M.N."/>
            <person name="Chavez D."/>
            <person name="Chavez A."/>
            <person name="Chen L."/>
            <person name="Chu H.-S."/>
            <person name="Claassen K.J."/>
            <person name="Cockrell R."/>
            <person name="Collins M."/>
            <person name="Cooper J.A."/>
            <person name="Cree A."/>
            <person name="Curry S.M."/>
            <person name="Da Y."/>
            <person name="Dao M.D."/>
            <person name="Das B."/>
            <person name="Davila M.-L."/>
            <person name="Davy-Carroll L."/>
            <person name="Denson S."/>
            <person name="Dinh H."/>
            <person name="Ebong V.E."/>
            <person name="Edwards J.R."/>
            <person name="Egan A."/>
            <person name="El-Daye J."/>
            <person name="Escobedo L."/>
            <person name="Fernandez S."/>
            <person name="Fernando P.R."/>
            <person name="Flagg N."/>
            <person name="Forbes L.D."/>
            <person name="Fowler R.G."/>
            <person name="Fu Q."/>
            <person name="Gabisi R.A."/>
            <person name="Ganer J."/>
            <person name="Garbino Pronczuk A."/>
            <person name="Garcia R.M."/>
            <person name="Garner T."/>
            <person name="Garrett T.E."/>
            <person name="Gonzalez D.A."/>
            <person name="Hamid H."/>
            <person name="Hawkins E.S."/>
            <person name="Hirani K."/>
            <person name="Hogues M.E."/>
            <person name="Hollins B."/>
            <person name="Hsiao C.-H."/>
            <person name="Jabil R."/>
            <person name="James M.L."/>
            <person name="Jhangiani S.N."/>
            <person name="Johnson B."/>
            <person name="Johnson Q."/>
            <person name="Joshi V."/>
            <person name="Kalu J.B."/>
            <person name="Kam C."/>
            <person name="Kashfia A."/>
            <person name="Keebler J."/>
            <person name="Kisamo H."/>
            <person name="Kovar C.L."/>
            <person name="Lago L.A."/>
            <person name="Lai C.-Y."/>
            <person name="Laidlaw J."/>
            <person name="Lara F."/>
            <person name="Le T.-K."/>
            <person name="Lee S.L."/>
            <person name="Legall F.H."/>
            <person name="Lemon S.J."/>
            <person name="Lewis L.R."/>
            <person name="Li B."/>
            <person name="Liu Y."/>
            <person name="Liu Y.-S."/>
            <person name="Lopez J."/>
            <person name="Lozado R.J."/>
            <person name="Lu J."/>
            <person name="Madu R.C."/>
            <person name="Maheshwari M."/>
            <person name="Maheshwari R."/>
            <person name="Malloy K."/>
            <person name="Martinez E."/>
            <person name="Mathew T."/>
            <person name="Mercado I.C."/>
            <person name="Mercado C."/>
            <person name="Meyer B."/>
            <person name="Montgomery K."/>
            <person name="Morgan M.B."/>
            <person name="Munidasa M."/>
            <person name="Nazareth L.V."/>
            <person name="Nelson J."/>
            <person name="Ng B.M."/>
            <person name="Nguyen N.B."/>
            <person name="Nguyen P.Q."/>
            <person name="Nguyen T."/>
            <person name="Obregon M."/>
            <person name="Okwuonu G.O."/>
            <person name="Onwere C.G."/>
            <person name="Orozco G."/>
            <person name="Parra A."/>
            <person name="Patel S."/>
            <person name="Patil S."/>
            <person name="Perez A."/>
            <person name="Perez Y."/>
            <person name="Pham C."/>
            <person name="Primus E.L."/>
            <person name="Pu L.-L."/>
            <person name="Puazo M."/>
            <person name="Qin X."/>
            <person name="Quiroz J.B."/>
            <person name="Reese J."/>
            <person name="Richards S."/>
            <person name="Rives C.M."/>
            <person name="Robberts R."/>
            <person name="Ruiz S.J."/>
            <person name="Ruiz M.J."/>
            <person name="Santibanez J."/>
            <person name="Schneider B.W."/>
            <person name="Sisson I."/>
            <person name="Smith M."/>
            <person name="Sodergren E."/>
            <person name="Song X.-Z."/>
            <person name="Song B.B."/>
            <person name="Summersgill H."/>
            <person name="Thelus R."/>
            <person name="Thornton R.D."/>
            <person name="Trejos Z.Y."/>
            <person name="Usmani K."/>
            <person name="Vattathil S."/>
            <person name="Villasana D."/>
            <person name="Walker D.L."/>
            <person name="Wang S."/>
            <person name="Wang K."/>
            <person name="White C.S."/>
            <person name="Williams A.C."/>
            <person name="Williamson J."/>
            <person name="Wilson K."/>
            <person name="Woghiren I.O."/>
            <person name="Woodworth J.R."/>
            <person name="Worley K.C."/>
            <person name="Wright R.A."/>
            <person name="Wu W."/>
            <person name="Young L."/>
            <person name="Zhang L."/>
            <person name="Zhang J."/>
            <person name="Zhu Y."/>
            <person name="Muzny D.M."/>
            <person name="Weinstock G."/>
            <person name="Gibbs R.A."/>
        </authorList>
    </citation>
    <scope>NUCLEOTIDE SEQUENCE [LARGE SCALE GENOMIC DNA]</scope>
    <source>
        <strain evidence="4">LSR1</strain>
    </source>
</reference>
<sequence length="774" mass="90137">MSKRTLNLLSRVTTSKTNLKYSVKRKLDFNGLPQQEIQEWVNVSQNHTNNNELEVYNKLSTQEPKDNIIHLNGNDFEIITEDEYVYNNNCSLNEPEKLVYEYNNHEKFHAFVSKAVSGEDRFEEYYNHSDDISIIPGTPEETSLLLINNDIPGTPEDTLLCINNEIPSTPEDTLLLTNNEQEANPIIGRKARVSIKGETVQYRNYIKTNRNSGNKYCTNKGKTVESRCSKELPNCRAKCNSKIDDELREKLFATYWSMKNHNRRTSYISGLVTFHDTKVNRKRRLTPEKQKNRNITMNYFIPNNNKLLVQVCKGCFLKIFGETTKFLRNICNKKLKSIANNVTPDKRGHTEPKNKRTPEDIQAVKDHIKKLPTYESHYCRKVTSKKYLNPYFTLQAAYNEYTKTVPTPVCRSIYEKHFKLSGLKVKNPKKDTCAQCDRIKMQLSNSGCSSEKRNELNIEKKHHQDDAEEAYSSKRIDSSTSTNNKCVLSFDLQQCLPTPLLESSVAFYKRQLWTYNLTVHNINTSTASCFIWSEPIAKRGGNDIGSCVFNYLKCLSPEINHIVMYSDCCSGQNKNSIIMAMVLWFMEHQDIVTIIDHKFLVPGHTRMECDSDHARIEKGRKRYPLPINHPYDWTQMIRWVGREKFDVIDMKQSNFYDFNSLLKTKYKKNKKNTNGEKFVFHDVKWMRYVKDQKNTVLYKTSLKDEAEFFELDLTRKNSDVSSLPLAYDEELPITVEKKKDLISLLPLIPDVFHEFYKNLKTKKNLSDPVLSDDE</sequence>
<dbReference type="PANTHER" id="PTHR10773">
    <property type="entry name" value="DNA-DIRECTED RNA POLYMERASES I, II, AND III SUBUNIT RPABC2"/>
    <property type="match status" value="1"/>
</dbReference>
<name>A0A8R2H990_ACYPI</name>
<dbReference type="RefSeq" id="XP_016661068.1">
    <property type="nucleotide sequence ID" value="XM_016805579.2"/>
</dbReference>
<dbReference type="Pfam" id="PF25273">
    <property type="entry name" value="DUF7869"/>
    <property type="match status" value="1"/>
</dbReference>
<accession>A0A8R2H990</accession>
<organism evidence="3 4">
    <name type="scientific">Acyrthosiphon pisum</name>
    <name type="common">Pea aphid</name>
    <dbReference type="NCBI Taxonomy" id="7029"/>
    <lineage>
        <taxon>Eukaryota</taxon>
        <taxon>Metazoa</taxon>
        <taxon>Ecdysozoa</taxon>
        <taxon>Arthropoda</taxon>
        <taxon>Hexapoda</taxon>
        <taxon>Insecta</taxon>
        <taxon>Pterygota</taxon>
        <taxon>Neoptera</taxon>
        <taxon>Paraneoptera</taxon>
        <taxon>Hemiptera</taxon>
        <taxon>Sternorrhyncha</taxon>
        <taxon>Aphidomorpha</taxon>
        <taxon>Aphidoidea</taxon>
        <taxon>Aphididae</taxon>
        <taxon>Macrosiphini</taxon>
        <taxon>Acyrthosiphon</taxon>
    </lineage>
</organism>
<dbReference type="GeneID" id="107884099"/>
<dbReference type="KEGG" id="api:107884099"/>
<dbReference type="InterPro" id="IPR057191">
    <property type="entry name" value="DUF7869"/>
</dbReference>
<evidence type="ECO:0000259" key="2">
    <source>
        <dbReference type="Pfam" id="PF25273"/>
    </source>
</evidence>
<evidence type="ECO:0000313" key="4">
    <source>
        <dbReference type="Proteomes" id="UP000007819"/>
    </source>
</evidence>
<proteinExistence type="predicted"/>
<evidence type="ECO:0000313" key="3">
    <source>
        <dbReference type="EnsemblMetazoa" id="XP_016661068.1"/>
    </source>
</evidence>
<feature type="compositionally biased region" description="Basic and acidic residues" evidence="1">
    <location>
        <begin position="459"/>
        <end position="477"/>
    </location>
</feature>
<keyword evidence="4" id="KW-1185">Reference proteome</keyword>
<dbReference type="PANTHER" id="PTHR10773:SF19">
    <property type="match status" value="1"/>
</dbReference>
<dbReference type="Proteomes" id="UP000007819">
    <property type="component" value="Chromosome A1"/>
</dbReference>
<dbReference type="EnsemblMetazoa" id="XM_016805579.2">
    <property type="protein sequence ID" value="XP_016661068.1"/>
    <property type="gene ID" value="LOC107884099"/>
</dbReference>
<reference evidence="3" key="2">
    <citation type="submission" date="2022-06" db="UniProtKB">
        <authorList>
            <consortium name="EnsemblMetazoa"/>
        </authorList>
    </citation>
    <scope>IDENTIFICATION</scope>
</reference>
<protein>
    <recommendedName>
        <fullName evidence="2">DUF7869 domain-containing protein</fullName>
    </recommendedName>
</protein>
<evidence type="ECO:0000256" key="1">
    <source>
        <dbReference type="SAM" id="MobiDB-lite"/>
    </source>
</evidence>
<dbReference type="OrthoDB" id="6578447at2759"/>
<feature type="domain" description="DUF7869" evidence="2">
    <location>
        <begin position="562"/>
        <end position="693"/>
    </location>
</feature>
<feature type="region of interest" description="Disordered" evidence="1">
    <location>
        <begin position="459"/>
        <end position="480"/>
    </location>
</feature>
<dbReference type="AlphaFoldDB" id="A0A8R2H990"/>